<evidence type="ECO:0000313" key="2">
    <source>
        <dbReference type="EMBL" id="ETO05880.1"/>
    </source>
</evidence>
<dbReference type="AlphaFoldDB" id="X6LYV0"/>
<gene>
    <name evidence="2" type="ORF">RFI_31521</name>
</gene>
<comment type="caution">
    <text evidence="2">The sequence shown here is derived from an EMBL/GenBank/DDBJ whole genome shotgun (WGS) entry which is preliminary data.</text>
</comment>
<evidence type="ECO:0000313" key="3">
    <source>
        <dbReference type="Proteomes" id="UP000023152"/>
    </source>
</evidence>
<feature type="compositionally biased region" description="Acidic residues" evidence="1">
    <location>
        <begin position="275"/>
        <end position="296"/>
    </location>
</feature>
<proteinExistence type="predicted"/>
<feature type="compositionally biased region" description="Basic and acidic residues" evidence="1">
    <location>
        <begin position="297"/>
        <end position="308"/>
    </location>
</feature>
<protein>
    <submittedName>
        <fullName evidence="2">Uncharacterized protein</fullName>
    </submittedName>
</protein>
<accession>X6LYV0</accession>
<reference evidence="2 3" key="1">
    <citation type="journal article" date="2013" name="Curr. Biol.">
        <title>The Genome of the Foraminiferan Reticulomyxa filosa.</title>
        <authorList>
            <person name="Glockner G."/>
            <person name="Hulsmann N."/>
            <person name="Schleicher M."/>
            <person name="Noegel A.A."/>
            <person name="Eichinger L."/>
            <person name="Gallinger C."/>
            <person name="Pawlowski J."/>
            <person name="Sierra R."/>
            <person name="Euteneuer U."/>
            <person name="Pillet L."/>
            <person name="Moustafa A."/>
            <person name="Platzer M."/>
            <person name="Groth M."/>
            <person name="Szafranski K."/>
            <person name="Schliwa M."/>
        </authorList>
    </citation>
    <scope>NUCLEOTIDE SEQUENCE [LARGE SCALE GENOMIC DNA]</scope>
</reference>
<feature type="compositionally biased region" description="Basic residues" evidence="1">
    <location>
        <begin position="309"/>
        <end position="327"/>
    </location>
</feature>
<dbReference type="EMBL" id="ASPP01027699">
    <property type="protein sequence ID" value="ETO05880.1"/>
    <property type="molecule type" value="Genomic_DNA"/>
</dbReference>
<evidence type="ECO:0000256" key="1">
    <source>
        <dbReference type="SAM" id="MobiDB-lite"/>
    </source>
</evidence>
<dbReference type="Proteomes" id="UP000023152">
    <property type="component" value="Unassembled WGS sequence"/>
</dbReference>
<name>X6LYV0_RETFI</name>
<keyword evidence="3" id="KW-1185">Reference proteome</keyword>
<sequence>MNNEDSIDTEFLANLLSQSTTDDQQSTQSGIDQGIENVDEHVYGSTSHWDSLAGYNSLATDMEESNSKQRCKFCNSTNVDVTQQYQIICQNCGALMEEEHRQGHQEYHLGGRSADQVTLGEADEITDVGAMATTSLMKAKEEKKKMNAREYARPLTGYSPQREFGECMLLLFNELLVVQCKAMMNEYLCLSQATDLRTRYPEMVQTLWFRFLAYWFEQGFGNDQQDESWYIWISTSKIPRQHQNEDFLERWRQPKRCHLDVLLVSSSDDHANDGANDDDDDDDDDDNDDNDNDNDNDNDKKKDNDGQERRRRRRRRKKKRRRKRKRE</sequence>
<feature type="region of interest" description="Disordered" evidence="1">
    <location>
        <begin position="268"/>
        <end position="327"/>
    </location>
</feature>
<organism evidence="2 3">
    <name type="scientific">Reticulomyxa filosa</name>
    <dbReference type="NCBI Taxonomy" id="46433"/>
    <lineage>
        <taxon>Eukaryota</taxon>
        <taxon>Sar</taxon>
        <taxon>Rhizaria</taxon>
        <taxon>Retaria</taxon>
        <taxon>Foraminifera</taxon>
        <taxon>Monothalamids</taxon>
        <taxon>Reticulomyxidae</taxon>
        <taxon>Reticulomyxa</taxon>
    </lineage>
</organism>